<feature type="region of interest" description="Disordered" evidence="4">
    <location>
        <begin position="151"/>
        <end position="174"/>
    </location>
</feature>
<dbReference type="InterPro" id="IPR012677">
    <property type="entry name" value="Nucleotide-bd_a/b_plait_sf"/>
</dbReference>
<dbReference type="Proteomes" id="UP001461498">
    <property type="component" value="Unassembled WGS sequence"/>
</dbReference>
<dbReference type="GO" id="GO:0019005">
    <property type="term" value="C:SCF ubiquitin ligase complex"/>
    <property type="evidence" value="ECO:0007669"/>
    <property type="project" value="TreeGrafter"/>
</dbReference>
<keyword evidence="7" id="KW-1185">Reference proteome</keyword>
<feature type="domain" description="RRM" evidence="5">
    <location>
        <begin position="52"/>
        <end position="128"/>
    </location>
</feature>
<dbReference type="InterPro" id="IPR000504">
    <property type="entry name" value="RRM_dom"/>
</dbReference>
<evidence type="ECO:0000256" key="1">
    <source>
        <dbReference type="ARBA" id="ARBA00022786"/>
    </source>
</evidence>
<accession>A0AAW1DA52</accession>
<dbReference type="PANTHER" id="PTHR13318">
    <property type="entry name" value="PARTNER OF PAIRED, ISOFORM B-RELATED"/>
    <property type="match status" value="1"/>
</dbReference>
<dbReference type="InterPro" id="IPR001810">
    <property type="entry name" value="F-box_dom"/>
</dbReference>
<dbReference type="GO" id="GO:0031146">
    <property type="term" value="P:SCF-dependent proteasomal ubiquitin-dependent protein catabolic process"/>
    <property type="evidence" value="ECO:0007669"/>
    <property type="project" value="TreeGrafter"/>
</dbReference>
<dbReference type="GO" id="GO:0003723">
    <property type="term" value="F:RNA binding"/>
    <property type="evidence" value="ECO:0007669"/>
    <property type="project" value="UniProtKB-UniRule"/>
</dbReference>
<dbReference type="EMBL" id="JAPXFL010000004">
    <property type="protein sequence ID" value="KAK9507646.1"/>
    <property type="molecule type" value="Genomic_DNA"/>
</dbReference>
<dbReference type="SUPFAM" id="SSF81383">
    <property type="entry name" value="F-box domain"/>
    <property type="match status" value="1"/>
</dbReference>
<dbReference type="SMART" id="SM00367">
    <property type="entry name" value="LRR_CC"/>
    <property type="match status" value="5"/>
</dbReference>
<keyword evidence="2 3" id="KW-0694">RNA-binding</keyword>
<keyword evidence="1" id="KW-0833">Ubl conjugation pathway</keyword>
<dbReference type="Gene3D" id="3.80.10.10">
    <property type="entry name" value="Ribonuclease Inhibitor"/>
    <property type="match status" value="2"/>
</dbReference>
<evidence type="ECO:0000256" key="2">
    <source>
        <dbReference type="ARBA" id="ARBA00022884"/>
    </source>
</evidence>
<evidence type="ECO:0000256" key="3">
    <source>
        <dbReference type="PROSITE-ProRule" id="PRU00176"/>
    </source>
</evidence>
<name>A0AAW1DA52_9HEMI</name>
<organism evidence="6 7">
    <name type="scientific">Rhynocoris fuscipes</name>
    <dbReference type="NCBI Taxonomy" id="488301"/>
    <lineage>
        <taxon>Eukaryota</taxon>
        <taxon>Metazoa</taxon>
        <taxon>Ecdysozoa</taxon>
        <taxon>Arthropoda</taxon>
        <taxon>Hexapoda</taxon>
        <taxon>Insecta</taxon>
        <taxon>Pterygota</taxon>
        <taxon>Neoptera</taxon>
        <taxon>Paraneoptera</taxon>
        <taxon>Hemiptera</taxon>
        <taxon>Heteroptera</taxon>
        <taxon>Panheteroptera</taxon>
        <taxon>Cimicomorpha</taxon>
        <taxon>Reduviidae</taxon>
        <taxon>Harpactorinae</taxon>
        <taxon>Harpactorini</taxon>
        <taxon>Rhynocoris</taxon>
    </lineage>
</organism>
<dbReference type="InterPro" id="IPR032675">
    <property type="entry name" value="LRR_dom_sf"/>
</dbReference>
<dbReference type="Gene3D" id="3.30.70.330">
    <property type="match status" value="1"/>
</dbReference>
<dbReference type="SMART" id="SM00360">
    <property type="entry name" value="RRM"/>
    <property type="match status" value="1"/>
</dbReference>
<evidence type="ECO:0000313" key="6">
    <source>
        <dbReference type="EMBL" id="KAK9507646.1"/>
    </source>
</evidence>
<protein>
    <recommendedName>
        <fullName evidence="5">RRM domain-containing protein</fullName>
    </recommendedName>
</protein>
<proteinExistence type="predicted"/>
<dbReference type="InterPro" id="IPR035979">
    <property type="entry name" value="RBD_domain_sf"/>
</dbReference>
<dbReference type="Pfam" id="PF00076">
    <property type="entry name" value="RRM_1"/>
    <property type="match status" value="1"/>
</dbReference>
<feature type="compositionally biased region" description="Acidic residues" evidence="4">
    <location>
        <begin position="152"/>
        <end position="172"/>
    </location>
</feature>
<comment type="caution">
    <text evidence="6">The sequence shown here is derived from an EMBL/GenBank/DDBJ whole genome shotgun (WGS) entry which is preliminary data.</text>
</comment>
<evidence type="ECO:0000313" key="7">
    <source>
        <dbReference type="Proteomes" id="UP001461498"/>
    </source>
</evidence>
<dbReference type="SUPFAM" id="SSF54928">
    <property type="entry name" value="RNA-binding domain, RBD"/>
    <property type="match status" value="1"/>
</dbReference>
<evidence type="ECO:0000256" key="4">
    <source>
        <dbReference type="SAM" id="MobiDB-lite"/>
    </source>
</evidence>
<dbReference type="PROSITE" id="PS50102">
    <property type="entry name" value="RRM"/>
    <property type="match status" value="1"/>
</dbReference>
<dbReference type="Pfam" id="PF00646">
    <property type="entry name" value="F-box"/>
    <property type="match status" value="1"/>
</dbReference>
<reference evidence="6 7" key="1">
    <citation type="submission" date="2022-12" db="EMBL/GenBank/DDBJ databases">
        <title>Chromosome-level genome assembly of true bugs.</title>
        <authorList>
            <person name="Ma L."/>
            <person name="Li H."/>
        </authorList>
    </citation>
    <scope>NUCLEOTIDE SEQUENCE [LARGE SCALE GENOMIC DNA]</scope>
    <source>
        <strain evidence="6">Lab_2022b</strain>
    </source>
</reference>
<sequence>MEDILNAFSFRIMEMSPFNTHRVFSGYRRQNRDTPTDTSKGYHTTVDGVAVRKIFVANLPLNITSSDLLAKFQNYGKVYNVAIVPPSANRPSTFGFVTYYTPQEASRAIEDKNIFFRGRKLYVSPADSWHQPEELPNGKIIWDRRYLKKEEENDEEEVEEEDEDDEEEEEESVVINDEATCPISKLNDDCLHLIFNHLPLNQRVIIGHVCSRWRKVNETMWLGIRKLDFSSPPFSGELLTNKVLKLYLSLCPNITSLNIANPDHLLNSDAIVTIAQNCKSLEELTLRNIPIQKRSLALLAQFCPNLAAFYMNACASHHDREMITLVTKCKNLQKIGLKFSSSLSGSWLKHIKCPLQSLALEMYEMNPDFLLQGISRVQNTLKELSFISCPAIRCSDLDAIAKMVPNLTFLTLAGMFSLIRHNALLPITKLKNLIRLDLEQNSIVCDDFMKDLVANCPSLVHLNLSGTDHYHLTEKGLILVAKFSNLTHLRLACHSTLNDTILKTMSNKLKNLKHLDVMGCQSISDQGCIDIITNCSQLESLDVSGCLNITNSTILAALKLAEKGNRKKLHIIAGGTRVDTDVIIIKPEVKPYINIDLQTTIISRYDDFYESDDDNSDISLDDYDNMFEDDAGYYDFYSDDLDGFDSDLDPTIWF</sequence>
<dbReference type="AlphaFoldDB" id="A0AAW1DA52"/>
<dbReference type="CDD" id="cd00590">
    <property type="entry name" value="RRM_SF"/>
    <property type="match status" value="1"/>
</dbReference>
<dbReference type="InterPro" id="IPR006553">
    <property type="entry name" value="Leu-rich_rpt_Cys-con_subtyp"/>
</dbReference>
<dbReference type="SUPFAM" id="SSF52047">
    <property type="entry name" value="RNI-like"/>
    <property type="match status" value="2"/>
</dbReference>
<gene>
    <name evidence="6" type="ORF">O3M35_007458</name>
</gene>
<evidence type="ECO:0000259" key="5">
    <source>
        <dbReference type="PROSITE" id="PS50102"/>
    </source>
</evidence>
<dbReference type="InterPro" id="IPR036047">
    <property type="entry name" value="F-box-like_dom_sf"/>
</dbReference>